<sequence>MHLTILEKLTHLNLDNCNNFTNAGLTHFKSLVTAPHLNITWGRRSGMLDFNDFLDWHFSNR</sequence>
<reference evidence="1 2" key="1">
    <citation type="journal article" date="2004" name="Science">
        <title>Illuminating the evolutionary history of chlamydiae.</title>
        <authorList>
            <person name="Horn M."/>
            <person name="Collingro A."/>
            <person name="Schmitz-Esser S."/>
            <person name="Beier C.L."/>
            <person name="Purkhold U."/>
            <person name="Fartmann B."/>
            <person name="Brandt P."/>
            <person name="Nyakatura G.J."/>
            <person name="Droege M."/>
            <person name="Frishman D."/>
            <person name="Rattei T."/>
            <person name="Mewes H."/>
            <person name="Wagner M."/>
        </authorList>
    </citation>
    <scope>NUCLEOTIDE SEQUENCE [LARGE SCALE GENOMIC DNA]</scope>
    <source>
        <strain evidence="1 2">UWE25</strain>
    </source>
</reference>
<keyword evidence="2" id="KW-1185">Reference proteome</keyword>
<dbReference type="AlphaFoldDB" id="Q6MD69"/>
<name>Q6MD69_PARUW</name>
<dbReference type="STRING" id="264201.pc0756"/>
<protein>
    <submittedName>
        <fullName evidence="1">Uncharacterized protein</fullName>
    </submittedName>
</protein>
<gene>
    <name evidence="1" type="ORF">PC_RS03630</name>
</gene>
<dbReference type="HOGENOM" id="CLU_2918540_0_0_0"/>
<dbReference type="Proteomes" id="UP000000529">
    <property type="component" value="Chromosome"/>
</dbReference>
<dbReference type="InterPro" id="IPR032675">
    <property type="entry name" value="LRR_dom_sf"/>
</dbReference>
<dbReference type="Gene3D" id="3.80.10.10">
    <property type="entry name" value="Ribonuclease Inhibitor"/>
    <property type="match status" value="1"/>
</dbReference>
<dbReference type="OrthoDB" id="232968at2"/>
<proteinExistence type="predicted"/>
<organism evidence="1 2">
    <name type="scientific">Protochlamydia amoebophila (strain UWE25)</name>
    <dbReference type="NCBI Taxonomy" id="264201"/>
    <lineage>
        <taxon>Bacteria</taxon>
        <taxon>Pseudomonadati</taxon>
        <taxon>Chlamydiota</taxon>
        <taxon>Chlamydiia</taxon>
        <taxon>Parachlamydiales</taxon>
        <taxon>Parachlamydiaceae</taxon>
        <taxon>Candidatus Protochlamydia</taxon>
    </lineage>
</organism>
<evidence type="ECO:0000313" key="1">
    <source>
        <dbReference type="EMBL" id="CAF23480.1"/>
    </source>
</evidence>
<evidence type="ECO:0000313" key="2">
    <source>
        <dbReference type="Proteomes" id="UP000000529"/>
    </source>
</evidence>
<dbReference type="KEGG" id="pcu:PC_RS03630"/>
<accession>Q6MD69</accession>
<dbReference type="EMBL" id="BX908798">
    <property type="protein sequence ID" value="CAF23480.1"/>
    <property type="molecule type" value="Genomic_DNA"/>
</dbReference>